<dbReference type="CDD" id="cd00082">
    <property type="entry name" value="HisKA"/>
    <property type="match status" value="1"/>
</dbReference>
<evidence type="ECO:0000259" key="7">
    <source>
        <dbReference type="PROSITE" id="PS50109"/>
    </source>
</evidence>
<reference evidence="9" key="1">
    <citation type="submission" date="2022-01" db="EMBL/GenBank/DDBJ databases">
        <title>Alginate degradation mechanism of Vibrio pelagius WXL662.</title>
        <authorList>
            <person name="He X."/>
        </authorList>
    </citation>
    <scope>NUCLEOTIDE SEQUENCE</scope>
    <source>
        <strain evidence="9">WXL662</strain>
    </source>
</reference>
<dbReference type="SMART" id="SM00388">
    <property type="entry name" value="HisKA"/>
    <property type="match status" value="1"/>
</dbReference>
<dbReference type="PANTHER" id="PTHR45339:SF1">
    <property type="entry name" value="HYBRID SIGNAL TRANSDUCTION HISTIDINE KINASE J"/>
    <property type="match status" value="1"/>
</dbReference>
<dbReference type="InterPro" id="IPR001789">
    <property type="entry name" value="Sig_transdc_resp-reg_receiver"/>
</dbReference>
<dbReference type="InterPro" id="IPR003661">
    <property type="entry name" value="HisK_dim/P_dom"/>
</dbReference>
<dbReference type="Pfam" id="PF02518">
    <property type="entry name" value="HATPase_c"/>
    <property type="match status" value="1"/>
</dbReference>
<keyword evidence="5" id="KW-0902">Two-component regulatory system</keyword>
<dbReference type="InterPro" id="IPR036890">
    <property type="entry name" value="HATPase_C_sf"/>
</dbReference>
<dbReference type="Pfam" id="PF00512">
    <property type="entry name" value="HisKA"/>
    <property type="match status" value="1"/>
</dbReference>
<dbReference type="PRINTS" id="PR00344">
    <property type="entry name" value="BCTRLSENSOR"/>
</dbReference>
<dbReference type="EMBL" id="CP090615">
    <property type="protein sequence ID" value="UTT87053.1"/>
    <property type="molecule type" value="Genomic_DNA"/>
</dbReference>
<comment type="catalytic activity">
    <reaction evidence="1">
        <text>ATP + protein L-histidine = ADP + protein N-phospho-L-histidine.</text>
        <dbReference type="EC" id="2.7.13.3"/>
    </reaction>
</comment>
<evidence type="ECO:0000259" key="8">
    <source>
        <dbReference type="PROSITE" id="PS50110"/>
    </source>
</evidence>
<gene>
    <name evidence="9" type="ORF">LZI70_15055</name>
</gene>
<dbReference type="InterPro" id="IPR005467">
    <property type="entry name" value="His_kinase_dom"/>
</dbReference>
<dbReference type="Gene3D" id="1.10.287.130">
    <property type="match status" value="1"/>
</dbReference>
<organism evidence="9 10">
    <name type="scientific">Vibrio pelagius</name>
    <dbReference type="NCBI Taxonomy" id="28169"/>
    <lineage>
        <taxon>Bacteria</taxon>
        <taxon>Pseudomonadati</taxon>
        <taxon>Pseudomonadota</taxon>
        <taxon>Gammaproteobacteria</taxon>
        <taxon>Vibrionales</taxon>
        <taxon>Vibrionaceae</taxon>
        <taxon>Vibrio</taxon>
    </lineage>
</organism>
<accession>A0ABY5GA15</accession>
<dbReference type="Pfam" id="PF00072">
    <property type="entry name" value="Response_reg"/>
    <property type="match status" value="1"/>
</dbReference>
<dbReference type="PANTHER" id="PTHR45339">
    <property type="entry name" value="HYBRID SIGNAL TRANSDUCTION HISTIDINE KINASE J"/>
    <property type="match status" value="1"/>
</dbReference>
<dbReference type="Gene3D" id="3.30.565.10">
    <property type="entry name" value="Histidine kinase-like ATPase, C-terminal domain"/>
    <property type="match status" value="1"/>
</dbReference>
<dbReference type="PROSITE" id="PS50109">
    <property type="entry name" value="HIS_KIN"/>
    <property type="match status" value="1"/>
</dbReference>
<dbReference type="Gene3D" id="3.40.50.2300">
    <property type="match status" value="1"/>
</dbReference>
<name>A0ABY5GA15_VIBPE</name>
<dbReference type="SMART" id="SM00448">
    <property type="entry name" value="REC"/>
    <property type="match status" value="1"/>
</dbReference>
<dbReference type="InterPro" id="IPR003594">
    <property type="entry name" value="HATPase_dom"/>
</dbReference>
<dbReference type="SUPFAM" id="SSF47384">
    <property type="entry name" value="Homodimeric domain of signal transducing histidine kinase"/>
    <property type="match status" value="1"/>
</dbReference>
<dbReference type="InterPro" id="IPR011006">
    <property type="entry name" value="CheY-like_superfamily"/>
</dbReference>
<protein>
    <recommendedName>
        <fullName evidence="2">histidine kinase</fullName>
        <ecNumber evidence="2">2.7.13.3</ecNumber>
    </recommendedName>
</protein>
<evidence type="ECO:0000256" key="4">
    <source>
        <dbReference type="ARBA" id="ARBA00022801"/>
    </source>
</evidence>
<dbReference type="PROSITE" id="PS50110">
    <property type="entry name" value="RESPONSE_REGULATORY"/>
    <property type="match status" value="1"/>
</dbReference>
<keyword evidence="9" id="KW-0547">Nucleotide-binding</keyword>
<feature type="domain" description="Histidine kinase" evidence="7">
    <location>
        <begin position="369"/>
        <end position="590"/>
    </location>
</feature>
<dbReference type="EC" id="2.7.13.3" evidence="2"/>
<dbReference type="CDD" id="cd16922">
    <property type="entry name" value="HATPase_EvgS-ArcB-TorS-like"/>
    <property type="match status" value="1"/>
</dbReference>
<dbReference type="Proteomes" id="UP001059120">
    <property type="component" value="Chromosome 2"/>
</dbReference>
<evidence type="ECO:0000256" key="5">
    <source>
        <dbReference type="ARBA" id="ARBA00023012"/>
    </source>
</evidence>
<dbReference type="CDD" id="cd17546">
    <property type="entry name" value="REC_hyHK_CKI1_RcsC-like"/>
    <property type="match status" value="1"/>
</dbReference>
<keyword evidence="10" id="KW-1185">Reference proteome</keyword>
<evidence type="ECO:0000313" key="9">
    <source>
        <dbReference type="EMBL" id="UTT87053.1"/>
    </source>
</evidence>
<feature type="domain" description="Response regulatory" evidence="8">
    <location>
        <begin position="733"/>
        <end position="853"/>
    </location>
</feature>
<evidence type="ECO:0000256" key="1">
    <source>
        <dbReference type="ARBA" id="ARBA00000085"/>
    </source>
</evidence>
<dbReference type="InterPro" id="IPR036097">
    <property type="entry name" value="HisK_dim/P_sf"/>
</dbReference>
<dbReference type="InterPro" id="IPR004358">
    <property type="entry name" value="Sig_transdc_His_kin-like_C"/>
</dbReference>
<sequence length="855" mass="95817">MFGFTINEALNNREQVTNLEATRVKIEALQSFSALSGDIYRLLRLPNSSPIRKSAYASAAKQFGSILQYNKQLEELSAQWDIIDELDDLDQILQQLSNPSIEQKPSLGIWAFDVLQEILVELNDVNIFIADDSINTAGKIFSDLNNFVFWTQKEAWVGYKLYLYPDLRDGNLDLYLSTIHRQSLYLNALLRRSDSSTRLGQLLDVFTSQDYQDSVDFRERIFKRQFNSQEVKQYVSGLEQRHIVTLQVVDSYTAELQAELASRIEAQKISTTLTTMLVITLATLVFWLTSTTSLRLNRNLSYILDGMSDQNRGTGEHKPIETEGHDELTQFAEKVNEIMSDNQQHYRDLVEAKEDAISANRAKSAFLANMSHEIRTPLNGIIGMAEILSQSQLNANQQEVLSDIESSSHTLLVLLNDILDLSKIESGNLLLSPQAADLREVVYDSVSVILSKAISKNVELDINIDANTPHQLLFDEHRLRQVLTNLLSNAIKFTDSGAISTTVTFTPGSMSRGMIECHVADTGIGIEESQIDSIFEPFTQEDGSITRQFGGTGLGLAICRQLVDLMDGRITAHSVKGEGSIFSFSFYVDIVESKPKTFDNLKNAVIVSNGFNYVAQLSKECERFGIQPEVVPSIDDISNAQLDCDVLLYCHTLHKSMEQDLASLKQRYPLSKVIVCQHHLFKTNQITEPVHSTHTVPFLGKRFSNSLLALDTGANQVSEKPTKSEDVHQLNRRILIVEDNLMNQKIASFFLEKAGYEYTITSNGQEAVDVVTQGAQFDAVLMDCMMPVMDGITATKAIRAWEKEQGISSLPIIALTASVLDEDIKDCFEAGMNAYLPKPYKSHQLYELFDSLGIV</sequence>
<feature type="modified residue" description="4-aspartylphosphate" evidence="6">
    <location>
        <position position="783"/>
    </location>
</feature>
<dbReference type="RefSeq" id="WP_255232776.1">
    <property type="nucleotide sequence ID" value="NZ_CP090615.1"/>
</dbReference>
<dbReference type="SMART" id="SM00387">
    <property type="entry name" value="HATPase_c"/>
    <property type="match status" value="1"/>
</dbReference>
<keyword evidence="4" id="KW-0378">Hydrolase</keyword>
<evidence type="ECO:0000256" key="2">
    <source>
        <dbReference type="ARBA" id="ARBA00012438"/>
    </source>
</evidence>
<dbReference type="SUPFAM" id="SSF52172">
    <property type="entry name" value="CheY-like"/>
    <property type="match status" value="1"/>
</dbReference>
<keyword evidence="9" id="KW-0067">ATP-binding</keyword>
<evidence type="ECO:0000256" key="6">
    <source>
        <dbReference type="PROSITE-ProRule" id="PRU00169"/>
    </source>
</evidence>
<proteinExistence type="predicted"/>
<keyword evidence="3 6" id="KW-0597">Phosphoprotein</keyword>
<dbReference type="SUPFAM" id="SSF55874">
    <property type="entry name" value="ATPase domain of HSP90 chaperone/DNA topoisomerase II/histidine kinase"/>
    <property type="match status" value="1"/>
</dbReference>
<evidence type="ECO:0000256" key="3">
    <source>
        <dbReference type="ARBA" id="ARBA00022553"/>
    </source>
</evidence>
<dbReference type="GO" id="GO:0005524">
    <property type="term" value="F:ATP binding"/>
    <property type="evidence" value="ECO:0007669"/>
    <property type="project" value="UniProtKB-KW"/>
</dbReference>
<evidence type="ECO:0000313" key="10">
    <source>
        <dbReference type="Proteomes" id="UP001059120"/>
    </source>
</evidence>